<accession>A0A2I5TJM2</accession>
<sequence length="202" mass="22407">MNTSTTTQKRPGRPRSNAADAHAAIIDAVYVLLQECSVRDLTMEAIAKRAGVGKPTLYKWWPSKAAIIFAMFHERLVAKQEVPHASTSEEVIRAKMRLLIAAFNGPFGKVMADLIAEGQSDPSILHELYNRHISVRRTSTIADIERGKASGEFPAHVNAELLVDAIFAPVYYRLLLRFAPLTEQYGQDLIDNALRPLQSPPS</sequence>
<keyword evidence="8" id="KW-1185">Reference proteome</keyword>
<protein>
    <submittedName>
        <fullName evidence="7">TetR family transcriptional regulator</fullName>
    </submittedName>
</protein>
<dbReference type="Proteomes" id="UP000017700">
    <property type="component" value="Chromosome"/>
</dbReference>
<dbReference type="PANTHER" id="PTHR30055">
    <property type="entry name" value="HTH-TYPE TRANSCRIPTIONAL REGULATOR RUTR"/>
    <property type="match status" value="1"/>
</dbReference>
<evidence type="ECO:0000259" key="5">
    <source>
        <dbReference type="PROSITE" id="PS50977"/>
    </source>
</evidence>
<dbReference type="Pfam" id="PF00440">
    <property type="entry name" value="TetR_N"/>
    <property type="match status" value="1"/>
</dbReference>
<evidence type="ECO:0000313" key="6">
    <source>
        <dbReference type="EMBL" id="AUH00402.1"/>
    </source>
</evidence>
<evidence type="ECO:0000256" key="2">
    <source>
        <dbReference type="ARBA" id="ARBA00023125"/>
    </source>
</evidence>
<evidence type="ECO:0000313" key="7">
    <source>
        <dbReference type="EMBL" id="AUH04722.1"/>
    </source>
</evidence>
<dbReference type="Gene3D" id="1.10.357.10">
    <property type="entry name" value="Tetracycline Repressor, domain 2"/>
    <property type="match status" value="1"/>
</dbReference>
<dbReference type="EMBL" id="CP025085">
    <property type="protein sequence ID" value="AUH00402.1"/>
    <property type="molecule type" value="Genomic_DNA"/>
</dbReference>
<keyword evidence="3" id="KW-0804">Transcription</keyword>
<dbReference type="SUPFAM" id="SSF48498">
    <property type="entry name" value="Tetracyclin repressor-like, C-terminal domain"/>
    <property type="match status" value="1"/>
</dbReference>
<dbReference type="Proteomes" id="UP000233778">
    <property type="component" value="Chromosome"/>
</dbReference>
<dbReference type="GO" id="GO:0000976">
    <property type="term" value="F:transcription cis-regulatory region binding"/>
    <property type="evidence" value="ECO:0007669"/>
    <property type="project" value="TreeGrafter"/>
</dbReference>
<reference evidence="6 9" key="3">
    <citation type="submission" date="2017-11" db="EMBL/GenBank/DDBJ databases">
        <title>Complete genome sequence of Serratia sp. ATCC 39006 LacA.</title>
        <authorList>
            <person name="Hampton H.G."/>
            <person name="Jackson S.A."/>
            <person name="Jauregui R."/>
            <person name="Poulter G.T.M."/>
            <person name="Salmond G.P.C."/>
            <person name="Fineran P.C."/>
        </authorList>
    </citation>
    <scope>NUCLEOTIDE SEQUENCE [LARGE SCALE GENOMIC DNA]</scope>
    <source>
        <strain evidence="6 9">ATCC 39006</strain>
    </source>
</reference>
<dbReference type="RefSeq" id="WP_021016406.1">
    <property type="nucleotide sequence ID" value="NZ_CP025084.1"/>
</dbReference>
<dbReference type="Gene3D" id="1.10.10.60">
    <property type="entry name" value="Homeodomain-like"/>
    <property type="match status" value="1"/>
</dbReference>
<dbReference type="SUPFAM" id="SSF46689">
    <property type="entry name" value="Homeodomain-like"/>
    <property type="match status" value="1"/>
</dbReference>
<evidence type="ECO:0000256" key="3">
    <source>
        <dbReference type="ARBA" id="ARBA00023163"/>
    </source>
</evidence>
<dbReference type="EMBL" id="CP025084">
    <property type="protein sequence ID" value="AUH04722.1"/>
    <property type="molecule type" value="Genomic_DNA"/>
</dbReference>
<gene>
    <name evidence="6" type="ORF">CWC46_11630</name>
    <name evidence="7" type="ORF">Ser39006_011635</name>
</gene>
<feature type="domain" description="HTH tetR-type" evidence="5">
    <location>
        <begin position="19"/>
        <end position="79"/>
    </location>
</feature>
<dbReference type="KEGG" id="sera:Ser39006_011635"/>
<evidence type="ECO:0000313" key="9">
    <source>
        <dbReference type="Proteomes" id="UP000233778"/>
    </source>
</evidence>
<feature type="DNA-binding region" description="H-T-H motif" evidence="4">
    <location>
        <begin position="42"/>
        <end position="61"/>
    </location>
</feature>
<dbReference type="GO" id="GO:0003700">
    <property type="term" value="F:DNA-binding transcription factor activity"/>
    <property type="evidence" value="ECO:0007669"/>
    <property type="project" value="TreeGrafter"/>
</dbReference>
<evidence type="ECO:0000313" key="8">
    <source>
        <dbReference type="Proteomes" id="UP000017700"/>
    </source>
</evidence>
<dbReference type="KEGG" id="serq:CWC46_11630"/>
<dbReference type="InterPro" id="IPR036271">
    <property type="entry name" value="Tet_transcr_reg_TetR-rel_C_sf"/>
</dbReference>
<name>A0A2I5TJM2_SERS3</name>
<evidence type="ECO:0000256" key="1">
    <source>
        <dbReference type="ARBA" id="ARBA00023015"/>
    </source>
</evidence>
<dbReference type="STRING" id="104623.Ser39006_03144"/>
<keyword evidence="2 4" id="KW-0238">DNA-binding</keyword>
<dbReference type="InterPro" id="IPR009057">
    <property type="entry name" value="Homeodomain-like_sf"/>
</dbReference>
<dbReference type="InterPro" id="IPR001647">
    <property type="entry name" value="HTH_TetR"/>
</dbReference>
<reference evidence="7" key="2">
    <citation type="submission" date="2013-09" db="EMBL/GenBank/DDBJ databases">
        <authorList>
            <person name="Wang G."/>
            <person name="Yang Y."/>
            <person name="Su Y."/>
        </authorList>
    </citation>
    <scope>NUCLEOTIDE SEQUENCE</scope>
    <source>
        <strain evidence="7">ATCC 39006</strain>
    </source>
</reference>
<dbReference type="PROSITE" id="PS50977">
    <property type="entry name" value="HTH_TETR_2"/>
    <property type="match status" value="1"/>
</dbReference>
<dbReference type="PANTHER" id="PTHR30055:SF148">
    <property type="entry name" value="TETR-FAMILY TRANSCRIPTIONAL REGULATOR"/>
    <property type="match status" value="1"/>
</dbReference>
<dbReference type="InterPro" id="IPR011075">
    <property type="entry name" value="TetR_C"/>
</dbReference>
<keyword evidence="1" id="KW-0805">Transcription regulation</keyword>
<dbReference type="AlphaFoldDB" id="A0A2I5TJM2"/>
<organism evidence="7 8">
    <name type="scientific">Serratia sp. (strain ATCC 39006)</name>
    <name type="common">Prodigiosinella confusarubida</name>
    <dbReference type="NCBI Taxonomy" id="104623"/>
    <lineage>
        <taxon>Bacteria</taxon>
        <taxon>Pseudomonadati</taxon>
        <taxon>Pseudomonadota</taxon>
        <taxon>Gammaproteobacteria</taxon>
        <taxon>Enterobacterales</taxon>
        <taxon>Pectobacteriaceae</taxon>
        <taxon>Prodigiosinella</taxon>
    </lineage>
</organism>
<dbReference type="InterPro" id="IPR050109">
    <property type="entry name" value="HTH-type_TetR-like_transc_reg"/>
</dbReference>
<reference evidence="7" key="4">
    <citation type="submission" date="2017-11" db="EMBL/GenBank/DDBJ databases">
        <title>Complete genome sequence of Serratia sp. ATCC 39006.</title>
        <authorList>
            <person name="Hampton H.G."/>
            <person name="Jackson S.A."/>
            <person name="Jauregui R."/>
            <person name="Poulter G.T.M."/>
            <person name="Salmond G.P.C."/>
            <person name="Fineran P.C."/>
        </authorList>
    </citation>
    <scope>NUCLEOTIDE SEQUENCE</scope>
    <source>
        <strain evidence="7">ATCC 39006</strain>
    </source>
</reference>
<reference evidence="7 8" key="1">
    <citation type="journal article" date="2013" name="Genome Announc.">
        <title>Draft genome sequence of Serratia sp. strain ATCC 39006, a model bacterium for analysis of the biosynthesis and regulation of prodigiosin, a carbapenem, and gas vesicles.</title>
        <authorList>
            <person name="Fineran P.C."/>
            <person name="Iglesias Cans M.C."/>
            <person name="Ramsay J.P."/>
            <person name="Wilf N.M."/>
            <person name="Cossyleon D."/>
            <person name="McNeil M.B."/>
            <person name="Williamson N.R."/>
            <person name="Monson R.E."/>
            <person name="Becher S.A."/>
            <person name="Stanton J.A."/>
            <person name="Brugger K."/>
            <person name="Brown S.D."/>
            <person name="Salmond G.P."/>
        </authorList>
    </citation>
    <scope>NUCLEOTIDE SEQUENCE [LARGE SCALE GENOMIC DNA]</scope>
    <source>
        <strain evidence="7">ATCC 39006</strain>
        <strain evidence="8">ATCC 39006 / SC 11482</strain>
    </source>
</reference>
<evidence type="ECO:0000256" key="4">
    <source>
        <dbReference type="PROSITE-ProRule" id="PRU00335"/>
    </source>
</evidence>
<proteinExistence type="predicted"/>
<dbReference type="Pfam" id="PF16859">
    <property type="entry name" value="TetR_C_11"/>
    <property type="match status" value="1"/>
</dbReference>
<dbReference type="OrthoDB" id="9796019at2"/>